<name>A0A9D2C9K2_9MICO</name>
<evidence type="ECO:0000313" key="5">
    <source>
        <dbReference type="EMBL" id="HIY67306.1"/>
    </source>
</evidence>
<dbReference type="PROSITE" id="PS00061">
    <property type="entry name" value="ADH_SHORT"/>
    <property type="match status" value="1"/>
</dbReference>
<feature type="domain" description="Ketoreductase" evidence="4">
    <location>
        <begin position="6"/>
        <end position="176"/>
    </location>
</feature>
<dbReference type="CDD" id="cd05233">
    <property type="entry name" value="SDR_c"/>
    <property type="match status" value="1"/>
</dbReference>
<sequence>MPAERECVVVTGAGSGIGAAIADRLLAKGHDVRRLDITGDNPFDVTSEAAWESLPGDGCTGLVHAAGIRIRSPLPATSAEDFARVLDVNVVGTFLALRWTARRARSGAAPKSVVLLSSATARRTVEHQIAYNASKAAIESLTRSAALELAGDGVRVNAIAPGSILTPMTSAGWADRQHAERMEKEIPVGRPGTSDEIANIAEFLLSAESGYVTGAVWTADGGWST</sequence>
<comment type="similarity">
    <text evidence="1">Belongs to the short-chain dehydrogenases/reductases (SDR) family.</text>
</comment>
<organism evidence="5 6">
    <name type="scientific">Candidatus Agrococcus pullicola</name>
    <dbReference type="NCBI Taxonomy" id="2838429"/>
    <lineage>
        <taxon>Bacteria</taxon>
        <taxon>Bacillati</taxon>
        <taxon>Actinomycetota</taxon>
        <taxon>Actinomycetes</taxon>
        <taxon>Micrococcales</taxon>
        <taxon>Microbacteriaceae</taxon>
        <taxon>Agrococcus</taxon>
    </lineage>
</organism>
<gene>
    <name evidence="5" type="ORF">H9830_13635</name>
</gene>
<comment type="caution">
    <text evidence="5">The sequence shown here is derived from an EMBL/GenBank/DDBJ whole genome shotgun (WGS) entry which is preliminary data.</text>
</comment>
<evidence type="ECO:0000256" key="3">
    <source>
        <dbReference type="ARBA" id="ARBA00023027"/>
    </source>
</evidence>
<dbReference type="SUPFAM" id="SSF51735">
    <property type="entry name" value="NAD(P)-binding Rossmann-fold domains"/>
    <property type="match status" value="1"/>
</dbReference>
<proteinExistence type="inferred from homology"/>
<keyword evidence="2" id="KW-0560">Oxidoreductase</keyword>
<dbReference type="AlphaFoldDB" id="A0A9D2C9K2"/>
<dbReference type="InterPro" id="IPR057326">
    <property type="entry name" value="KR_dom"/>
</dbReference>
<dbReference type="PANTHER" id="PTHR24321:SF8">
    <property type="entry name" value="ESTRADIOL 17-BETA-DEHYDROGENASE 8-RELATED"/>
    <property type="match status" value="1"/>
</dbReference>
<dbReference type="PANTHER" id="PTHR24321">
    <property type="entry name" value="DEHYDROGENASES, SHORT CHAIN"/>
    <property type="match status" value="1"/>
</dbReference>
<reference evidence="5" key="1">
    <citation type="journal article" date="2021" name="PeerJ">
        <title>Extensive microbial diversity within the chicken gut microbiome revealed by metagenomics and culture.</title>
        <authorList>
            <person name="Gilroy R."/>
            <person name="Ravi A."/>
            <person name="Getino M."/>
            <person name="Pursley I."/>
            <person name="Horton D.L."/>
            <person name="Alikhan N.F."/>
            <person name="Baker D."/>
            <person name="Gharbi K."/>
            <person name="Hall N."/>
            <person name="Watson M."/>
            <person name="Adriaenssens E.M."/>
            <person name="Foster-Nyarko E."/>
            <person name="Jarju S."/>
            <person name="Secka A."/>
            <person name="Antonio M."/>
            <person name="Oren A."/>
            <person name="Chaudhuri R.R."/>
            <person name="La Ragione R."/>
            <person name="Hildebrand F."/>
            <person name="Pallen M.J."/>
        </authorList>
    </citation>
    <scope>NUCLEOTIDE SEQUENCE</scope>
    <source>
        <strain evidence="5">ChiGjej1B1-98</strain>
    </source>
</reference>
<dbReference type="Pfam" id="PF13561">
    <property type="entry name" value="adh_short_C2"/>
    <property type="match status" value="1"/>
</dbReference>
<dbReference type="SMART" id="SM00822">
    <property type="entry name" value="PKS_KR"/>
    <property type="match status" value="1"/>
</dbReference>
<dbReference type="EMBL" id="DXDC01000410">
    <property type="protein sequence ID" value="HIY67306.1"/>
    <property type="molecule type" value="Genomic_DNA"/>
</dbReference>
<protein>
    <submittedName>
        <fullName evidence="5">SDR family oxidoreductase</fullName>
    </submittedName>
</protein>
<dbReference type="InterPro" id="IPR036291">
    <property type="entry name" value="NAD(P)-bd_dom_sf"/>
</dbReference>
<accession>A0A9D2C9K2</accession>
<evidence type="ECO:0000256" key="2">
    <source>
        <dbReference type="ARBA" id="ARBA00023002"/>
    </source>
</evidence>
<dbReference type="Gene3D" id="3.40.50.720">
    <property type="entry name" value="NAD(P)-binding Rossmann-like Domain"/>
    <property type="match status" value="1"/>
</dbReference>
<dbReference type="InterPro" id="IPR020904">
    <property type="entry name" value="Sc_DH/Rdtase_CS"/>
</dbReference>
<dbReference type="PRINTS" id="PR00081">
    <property type="entry name" value="GDHRDH"/>
</dbReference>
<dbReference type="InterPro" id="IPR002347">
    <property type="entry name" value="SDR_fam"/>
</dbReference>
<dbReference type="GO" id="GO:0016491">
    <property type="term" value="F:oxidoreductase activity"/>
    <property type="evidence" value="ECO:0007669"/>
    <property type="project" value="UniProtKB-KW"/>
</dbReference>
<reference evidence="5" key="2">
    <citation type="submission" date="2021-04" db="EMBL/GenBank/DDBJ databases">
        <authorList>
            <person name="Gilroy R."/>
        </authorList>
    </citation>
    <scope>NUCLEOTIDE SEQUENCE</scope>
    <source>
        <strain evidence="5">ChiGjej1B1-98</strain>
    </source>
</reference>
<evidence type="ECO:0000259" key="4">
    <source>
        <dbReference type="SMART" id="SM00822"/>
    </source>
</evidence>
<dbReference type="Proteomes" id="UP000824005">
    <property type="component" value="Unassembled WGS sequence"/>
</dbReference>
<keyword evidence="3" id="KW-0520">NAD</keyword>
<evidence type="ECO:0000256" key="1">
    <source>
        <dbReference type="ARBA" id="ARBA00006484"/>
    </source>
</evidence>
<evidence type="ECO:0000313" key="6">
    <source>
        <dbReference type="Proteomes" id="UP000824005"/>
    </source>
</evidence>